<dbReference type="InterPro" id="IPR000847">
    <property type="entry name" value="LysR_HTH_N"/>
</dbReference>
<dbReference type="SUPFAM" id="SSF46785">
    <property type="entry name" value="Winged helix' DNA-binding domain"/>
    <property type="match status" value="1"/>
</dbReference>
<keyword evidence="7" id="KW-1185">Reference proteome</keyword>
<dbReference type="GO" id="GO:0006351">
    <property type="term" value="P:DNA-templated transcription"/>
    <property type="evidence" value="ECO:0007669"/>
    <property type="project" value="TreeGrafter"/>
</dbReference>
<dbReference type="Gene3D" id="3.40.190.10">
    <property type="entry name" value="Periplasmic binding protein-like II"/>
    <property type="match status" value="2"/>
</dbReference>
<dbReference type="Pfam" id="PF03466">
    <property type="entry name" value="LysR_substrate"/>
    <property type="match status" value="1"/>
</dbReference>
<dbReference type="GO" id="GO:0003700">
    <property type="term" value="F:DNA-binding transcription factor activity"/>
    <property type="evidence" value="ECO:0007669"/>
    <property type="project" value="InterPro"/>
</dbReference>
<gene>
    <name evidence="6" type="ORF">SAMN05216258_107231</name>
</gene>
<proteinExistence type="inferred from homology"/>
<organism evidence="6 7">
    <name type="scientific">Albimonas pacifica</name>
    <dbReference type="NCBI Taxonomy" id="1114924"/>
    <lineage>
        <taxon>Bacteria</taxon>
        <taxon>Pseudomonadati</taxon>
        <taxon>Pseudomonadota</taxon>
        <taxon>Alphaproteobacteria</taxon>
        <taxon>Rhodobacterales</taxon>
        <taxon>Paracoccaceae</taxon>
        <taxon>Albimonas</taxon>
    </lineage>
</organism>
<evidence type="ECO:0000313" key="6">
    <source>
        <dbReference type="EMBL" id="SFI51670.1"/>
    </source>
</evidence>
<evidence type="ECO:0000256" key="2">
    <source>
        <dbReference type="ARBA" id="ARBA00023015"/>
    </source>
</evidence>
<feature type="domain" description="HTH lysR-type" evidence="5">
    <location>
        <begin position="5"/>
        <end position="62"/>
    </location>
</feature>
<dbReference type="FunFam" id="1.10.10.10:FF:000001">
    <property type="entry name" value="LysR family transcriptional regulator"/>
    <property type="match status" value="1"/>
</dbReference>
<keyword evidence="4" id="KW-0804">Transcription</keyword>
<dbReference type="EMBL" id="FOQH01000007">
    <property type="protein sequence ID" value="SFI51670.1"/>
    <property type="molecule type" value="Genomic_DNA"/>
</dbReference>
<name>A0A1I3IUY0_9RHOB</name>
<dbReference type="Gene3D" id="1.10.10.10">
    <property type="entry name" value="Winged helix-like DNA-binding domain superfamily/Winged helix DNA-binding domain"/>
    <property type="match status" value="1"/>
</dbReference>
<comment type="similarity">
    <text evidence="1">Belongs to the LysR transcriptional regulatory family.</text>
</comment>
<dbReference type="GO" id="GO:0043565">
    <property type="term" value="F:sequence-specific DNA binding"/>
    <property type="evidence" value="ECO:0007669"/>
    <property type="project" value="TreeGrafter"/>
</dbReference>
<dbReference type="RefSeq" id="WP_092861286.1">
    <property type="nucleotide sequence ID" value="NZ_FOQH01000007.1"/>
</dbReference>
<reference evidence="6 7" key="1">
    <citation type="submission" date="2016-10" db="EMBL/GenBank/DDBJ databases">
        <authorList>
            <person name="de Groot N.N."/>
        </authorList>
    </citation>
    <scope>NUCLEOTIDE SEQUENCE [LARGE SCALE GENOMIC DNA]</scope>
    <source>
        <strain evidence="6 7">CGMCC 1.11030</strain>
    </source>
</reference>
<dbReference type="PRINTS" id="PR00039">
    <property type="entry name" value="HTHLYSR"/>
</dbReference>
<accession>A0A1I3IUY0</accession>
<evidence type="ECO:0000259" key="5">
    <source>
        <dbReference type="PROSITE" id="PS50931"/>
    </source>
</evidence>
<dbReference type="Pfam" id="PF00126">
    <property type="entry name" value="HTH_1"/>
    <property type="match status" value="1"/>
</dbReference>
<evidence type="ECO:0000256" key="3">
    <source>
        <dbReference type="ARBA" id="ARBA00023125"/>
    </source>
</evidence>
<dbReference type="SUPFAM" id="SSF53850">
    <property type="entry name" value="Periplasmic binding protein-like II"/>
    <property type="match status" value="1"/>
</dbReference>
<dbReference type="Proteomes" id="UP000199377">
    <property type="component" value="Unassembled WGS sequence"/>
</dbReference>
<dbReference type="PANTHER" id="PTHR30537">
    <property type="entry name" value="HTH-TYPE TRANSCRIPTIONAL REGULATOR"/>
    <property type="match status" value="1"/>
</dbReference>
<evidence type="ECO:0000313" key="7">
    <source>
        <dbReference type="Proteomes" id="UP000199377"/>
    </source>
</evidence>
<dbReference type="OrthoDB" id="9804958at2"/>
<dbReference type="PROSITE" id="PS50931">
    <property type="entry name" value="HTH_LYSR"/>
    <property type="match status" value="1"/>
</dbReference>
<keyword evidence="3 6" id="KW-0238">DNA-binding</keyword>
<sequence length="293" mass="31591">MDRLPPLARLPAFEAAARHENFSRAAEELGLTQTAVTKQIAALEADLGRPLFERRNRAVFLTEAGRALARVVAPALADIAAETARLRGDPAPGGLVLHCQLCEAFYWLMPRLARFHERHPAIEVRVVGALAPLTQAPEPFDVAIQTTGRPAGSARLAFAAADEVFPVAAPGLTPPVPPEALAGLTLLSHRALPQDWMDWPDWFAALGLPAPRPGRVRDFDSFPLVLQAAVAGQGVALGWRRTVEGLIAEGKLVRVCAESVHRPAEISVFRGTRRGGHAQTDALLAWLHEELSS</sequence>
<dbReference type="STRING" id="1114924.SAMN05216258_107231"/>
<dbReference type="InterPro" id="IPR036388">
    <property type="entry name" value="WH-like_DNA-bd_sf"/>
</dbReference>
<keyword evidence="2" id="KW-0805">Transcription regulation</keyword>
<dbReference type="InterPro" id="IPR036390">
    <property type="entry name" value="WH_DNA-bd_sf"/>
</dbReference>
<protein>
    <submittedName>
        <fullName evidence="6">DNA-binding transcriptional regulator, LysR family</fullName>
    </submittedName>
</protein>
<evidence type="ECO:0000256" key="1">
    <source>
        <dbReference type="ARBA" id="ARBA00009437"/>
    </source>
</evidence>
<dbReference type="InterPro" id="IPR005119">
    <property type="entry name" value="LysR_subst-bd"/>
</dbReference>
<dbReference type="PANTHER" id="PTHR30537:SF26">
    <property type="entry name" value="GLYCINE CLEAVAGE SYSTEM TRANSCRIPTIONAL ACTIVATOR"/>
    <property type="match status" value="1"/>
</dbReference>
<evidence type="ECO:0000256" key="4">
    <source>
        <dbReference type="ARBA" id="ARBA00023163"/>
    </source>
</evidence>
<dbReference type="AlphaFoldDB" id="A0A1I3IUY0"/>
<dbReference type="InterPro" id="IPR058163">
    <property type="entry name" value="LysR-type_TF_proteobact-type"/>
</dbReference>